<keyword evidence="1" id="KW-1133">Transmembrane helix</keyword>
<evidence type="ECO:0000256" key="1">
    <source>
        <dbReference type="SAM" id="Phobius"/>
    </source>
</evidence>
<keyword evidence="1" id="KW-0472">Membrane</keyword>
<gene>
    <name evidence="2" type="ORF">SAMN05444354_105227</name>
</gene>
<dbReference type="AlphaFoldDB" id="A0A1H7PAH3"/>
<accession>A0A1H7PAH3</accession>
<evidence type="ECO:0008006" key="4">
    <source>
        <dbReference type="Google" id="ProtNLM"/>
    </source>
</evidence>
<name>A0A1H7PAH3_STIAU</name>
<dbReference type="Proteomes" id="UP000182719">
    <property type="component" value="Unassembled WGS sequence"/>
</dbReference>
<dbReference type="EMBL" id="FOAP01000005">
    <property type="protein sequence ID" value="SEL32761.1"/>
    <property type="molecule type" value="Genomic_DNA"/>
</dbReference>
<evidence type="ECO:0000313" key="3">
    <source>
        <dbReference type="Proteomes" id="UP000182719"/>
    </source>
</evidence>
<proteinExistence type="predicted"/>
<reference evidence="3" key="1">
    <citation type="submission" date="2016-10" db="EMBL/GenBank/DDBJ databases">
        <authorList>
            <person name="Varghese N."/>
            <person name="Submissions S."/>
        </authorList>
    </citation>
    <scope>NUCLEOTIDE SEQUENCE [LARGE SCALE GENOMIC DNA]</scope>
    <source>
        <strain evidence="3">DSM 17044</strain>
    </source>
</reference>
<feature type="transmembrane region" description="Helical" evidence="1">
    <location>
        <begin position="84"/>
        <end position="114"/>
    </location>
</feature>
<feature type="transmembrane region" description="Helical" evidence="1">
    <location>
        <begin position="134"/>
        <end position="156"/>
    </location>
</feature>
<feature type="transmembrane region" description="Helical" evidence="1">
    <location>
        <begin position="51"/>
        <end position="72"/>
    </location>
</feature>
<protein>
    <recommendedName>
        <fullName evidence="4">MotA/TolQ/ExbB proton channel domain-containing protein</fullName>
    </recommendedName>
</protein>
<evidence type="ECO:0000313" key="2">
    <source>
        <dbReference type="EMBL" id="SEL32761.1"/>
    </source>
</evidence>
<organism evidence="2 3">
    <name type="scientific">Stigmatella aurantiaca</name>
    <dbReference type="NCBI Taxonomy" id="41"/>
    <lineage>
        <taxon>Bacteria</taxon>
        <taxon>Pseudomonadati</taxon>
        <taxon>Myxococcota</taxon>
        <taxon>Myxococcia</taxon>
        <taxon>Myxococcales</taxon>
        <taxon>Cystobacterineae</taxon>
        <taxon>Archangiaceae</taxon>
        <taxon>Stigmatella</taxon>
    </lineage>
</organism>
<sequence length="169" mass="17520">MSAASQSKTGGSGGSKGELLAASEAVSGNRIPSKVSKGFERIEREDTLLDFFVAGGWGMYPTLLAGLGLLATSFQYARRPEQRYVPLMTALGLFTMIAGGLGFVTGIMACLRGAAEMEAALNPTLLAFGVQEALHNIVLALLLSMGAALLASVGAWRLSREARGGPVTA</sequence>
<keyword evidence="1" id="KW-0812">Transmembrane</keyword>
<keyword evidence="3" id="KW-1185">Reference proteome</keyword>